<proteinExistence type="predicted"/>
<reference evidence="2 3" key="1">
    <citation type="submission" date="2015-09" db="EMBL/GenBank/DDBJ databases">
        <title>Host preference determinants of Valsa canker pathogens revealed by comparative genomics.</title>
        <authorList>
            <person name="Yin Z."/>
            <person name="Huang L."/>
        </authorList>
    </citation>
    <scope>NUCLEOTIDE SEQUENCE [LARGE SCALE GENOMIC DNA]</scope>
    <source>
        <strain evidence="2 3">YSFL</strain>
    </source>
</reference>
<evidence type="ECO:0000256" key="1">
    <source>
        <dbReference type="SAM" id="MobiDB-lite"/>
    </source>
</evidence>
<feature type="region of interest" description="Disordered" evidence="1">
    <location>
        <begin position="1"/>
        <end position="59"/>
    </location>
</feature>
<name>A0A423WPA1_CYTCH</name>
<keyword evidence="3" id="KW-1185">Reference proteome</keyword>
<protein>
    <submittedName>
        <fullName evidence="2">Uncharacterized protein</fullName>
    </submittedName>
</protein>
<dbReference type="EMBL" id="LJZO01000001">
    <property type="protein sequence ID" value="ROW05162.1"/>
    <property type="molecule type" value="Genomic_DNA"/>
</dbReference>
<comment type="caution">
    <text evidence="2">The sequence shown here is derived from an EMBL/GenBank/DDBJ whole genome shotgun (WGS) entry which is preliminary data.</text>
</comment>
<evidence type="ECO:0000313" key="2">
    <source>
        <dbReference type="EMBL" id="ROW05162.1"/>
    </source>
</evidence>
<dbReference type="OrthoDB" id="2963168at2759"/>
<evidence type="ECO:0000313" key="3">
    <source>
        <dbReference type="Proteomes" id="UP000284375"/>
    </source>
</evidence>
<accession>A0A423WPA1</accession>
<gene>
    <name evidence="2" type="ORF">VSDG_00454</name>
</gene>
<sequence length="121" mass="13215">MGPSRGAREEVEEFDNYHEPSAYQPKPSRKRPAGSARSTPVAKRPAVAEERARTARKAKPVKRVKPAVIVISIDFSTTFTGLTYAYSGDAGKLQTMTDWVNGNGDDPKTPSAIKFGYEGIK</sequence>
<dbReference type="AlphaFoldDB" id="A0A423WPA1"/>
<organism evidence="2 3">
    <name type="scientific">Cytospora chrysosperma</name>
    <name type="common">Cytospora canker fungus</name>
    <name type="synonym">Sphaeria chrysosperma</name>
    <dbReference type="NCBI Taxonomy" id="252740"/>
    <lineage>
        <taxon>Eukaryota</taxon>
        <taxon>Fungi</taxon>
        <taxon>Dikarya</taxon>
        <taxon>Ascomycota</taxon>
        <taxon>Pezizomycotina</taxon>
        <taxon>Sordariomycetes</taxon>
        <taxon>Sordariomycetidae</taxon>
        <taxon>Diaporthales</taxon>
        <taxon>Cytosporaceae</taxon>
        <taxon>Cytospora</taxon>
    </lineage>
</organism>
<dbReference type="STRING" id="252740.A0A423WPA1"/>
<dbReference type="Proteomes" id="UP000284375">
    <property type="component" value="Unassembled WGS sequence"/>
</dbReference>